<reference evidence="3" key="1">
    <citation type="submission" date="2023-07" db="EMBL/GenBank/DDBJ databases">
        <title>Chromosome-level Genome Assembly of Striped Snakehead (Channa striata).</title>
        <authorList>
            <person name="Liu H."/>
        </authorList>
    </citation>
    <scope>NUCLEOTIDE SEQUENCE</scope>
    <source>
        <strain evidence="3">Gz</strain>
        <tissue evidence="3">Muscle</tissue>
    </source>
</reference>
<feature type="transmembrane region" description="Helical" evidence="2">
    <location>
        <begin position="21"/>
        <end position="41"/>
    </location>
</feature>
<name>A0AA88MMG2_CHASR</name>
<evidence type="ECO:0000313" key="4">
    <source>
        <dbReference type="Proteomes" id="UP001187415"/>
    </source>
</evidence>
<dbReference type="Proteomes" id="UP001187415">
    <property type="component" value="Unassembled WGS sequence"/>
</dbReference>
<evidence type="ECO:0000313" key="3">
    <source>
        <dbReference type="EMBL" id="KAK2839662.1"/>
    </source>
</evidence>
<sequence length="2057" mass="228706">MAFLRQLRLLLWKNGLSAIRQPLWSLTLLIWPLFIFIIIAVTRHQFPPIIKDTCYVSPRNLPSAGLFPFLQTLMCNTDSMCRNASKLVDPTESKSSQSKRSSPLENSLLADLIRGKDFFNFSSTSNSSVDPEQLTVFLSKVYSSPFQARLNNVSLDNANTTLHEGQESLHDMLNSVNLVRRALCTLILPIINATSPNHLAYPVVTFCSSNNTVFETSLVTLNQILTELMLTQPDEVMTAAGTTVLMFDQLQNQTSLWETLLAIPQLFSSSSDQVLNSTEALLADLQGVMQVIESNFPTAETSLSNANPLLVGTINTIQYVQTWPGKDVSIPLGEIVTLQNDSLSEMMKRVLQEVQIPLDKAIGLTLDKNIVHSYLCDNSSNPILLSVACSTGTVDMLLGWISPDKAAKQALLAWSKNVASQDLSFIKGIMQSFTGASSPGEQGGSHNARRRRSVDVQPQSIEEELFLAVGEVVMDIIELVPGMDTIVQSILRAGFQSMKSASLVLDTTGEIMANALKDADHLQQTYLTLLTNQTKASIWIDQVLDSVVELALKVLASETLMCEDMLGPFEWLLNTESITTEVWRSVVCRNHSTLQEVLLLDWQPLIQMAQDLYSTFTGQADYNATLPMILEEWQKLINSSLNFQLLFGEVTTELDGEYWMNWMPYSSTLNVTGTLEQSVFLFMETFGENIETSELRPEVKNYFHIVYWILNYSPGVTTQPADCSVNNITFAIQCDTGFNWPQFVQAVTQALMSPNKALVNCLEGTVNLLQHILLQHTGLTQLLPLFLSDARVNVSTVLDVALKLGKMHQPILTFNKTDPTMLELEQLIMQVLSSDGNLTMPLSHIMASSLLNYTEYLTSDDMAILKEIIRSFNNNNSTGSVEAILSAVELLKAAMDSPNDDPANIILQYIRQLQGLAMSLLKLQKFKHSMLPSGQLSTTQVNLLVKDIIDFLKPESLQNLTWGGPEAVQNIVFQTFVEFLPPSVQQEAAGVLQNFKALEYQMAQCAAGKNCSSGTSDVFAFLNQIVDMISANGNVTFAIAANNSILAESEYEEIASMLFSLFMCPSNATKVQTFNQTLHFINLIMATPNISMSDVENALQQSNLTLDELNDIAALAGAVNVSDLLAEIIDTISALQCLESPQDPMATAQCVVKLYDQISKVLMEMPELHNETAIISLIPVIINRTIEDITHVNFRSNPNIVVIYTLNNTLANVKMNLQRNQLYTPEIMNEINMVQGLIELFGNMEALDEHLNTTLKMDYVYAQKMYLEIVDWYLKRLESITSNSSVSELLQPFFYLTEMEVALQVAQTDFSSFVSGQVEFLVNSLQYPIDGAGLRKISETVTEILQHLFDLINLNVNVQNTISRSELFNTTILNATELQIQQYLNFIQQWMIQPNVSLALTDLLQLGNSSMNVSTDVRDVKQLLETLNNFFSNDQLAYLSVIDNITQSLSNALILAQQPGGLQSEDFIAAILEAVQSAMQILPDATDPLPVSTQQNIMEIVEDLLEPLVQPGMSFASARNISLFILETAESVIEHTDIPDMFREYLNYGIEEATAYFENIFTSGEPDSWSQMILNEMKTVQSFLPPNSTAQPYVSLLINITQSLILESGQGNMSLWSSFENASVGNMSSIIDEIDKSLNIVWHLAMGGSSSLTTAPSLESFVHLAPVLEEMMTGTADQNTWDSLEKILETLLSSLQGTELWDNISSDIPQFQNIVGSMVNIVEAENEMILSLQTPLLTLMREIAQSVNTSHFNLLDVSERMQLAIEHTANGTLECSEVLAEWEPVRQAAGLTHATMALWCNISLQPLLEASAAAPTVYSHLNITHTGAGPVTVKATAVRIVNTLQSVYQAGVNQTLVTEKLIWAFANQLTVLASQPLSPEAELYWKNQLQDMQLDNSLSSIMQLSDNLVKEAPFLQPYIRAVGNALQYVLKNYHLVQGNSLKQDLFEELAMILASANTTLDNIFSMMWGNLSGLNETSFTDTMREAVKLLSDRKIFGDEPMVYRVLEQLLENNNTCLVLQTLANATFIATERNVTLDTIYSMFWETRLDSTTHLLLK</sequence>
<gene>
    <name evidence="3" type="ORF">Q5P01_013402</name>
</gene>
<organism evidence="3 4">
    <name type="scientific">Channa striata</name>
    <name type="common">Snakehead murrel</name>
    <name type="synonym">Ophicephalus striatus</name>
    <dbReference type="NCBI Taxonomy" id="64152"/>
    <lineage>
        <taxon>Eukaryota</taxon>
        <taxon>Metazoa</taxon>
        <taxon>Chordata</taxon>
        <taxon>Craniata</taxon>
        <taxon>Vertebrata</taxon>
        <taxon>Euteleostomi</taxon>
        <taxon>Actinopterygii</taxon>
        <taxon>Neopterygii</taxon>
        <taxon>Teleostei</taxon>
        <taxon>Neoteleostei</taxon>
        <taxon>Acanthomorphata</taxon>
        <taxon>Anabantaria</taxon>
        <taxon>Anabantiformes</taxon>
        <taxon>Channoidei</taxon>
        <taxon>Channidae</taxon>
        <taxon>Channa</taxon>
    </lineage>
</organism>
<keyword evidence="4" id="KW-1185">Reference proteome</keyword>
<proteinExistence type="predicted"/>
<evidence type="ECO:0000256" key="1">
    <source>
        <dbReference type="SAM" id="MobiDB-lite"/>
    </source>
</evidence>
<evidence type="ECO:0008006" key="5">
    <source>
        <dbReference type="Google" id="ProtNLM"/>
    </source>
</evidence>
<feature type="region of interest" description="Disordered" evidence="1">
    <location>
        <begin position="435"/>
        <end position="454"/>
    </location>
</feature>
<keyword evidence="2" id="KW-1133">Transmembrane helix</keyword>
<keyword evidence="2" id="KW-0472">Membrane</keyword>
<comment type="caution">
    <text evidence="3">The sequence shown here is derived from an EMBL/GenBank/DDBJ whole genome shotgun (WGS) entry which is preliminary data.</text>
</comment>
<protein>
    <recommendedName>
        <fullName evidence="5">ATP-binding cassette sub-family A member 12</fullName>
    </recommendedName>
</protein>
<accession>A0AA88MMG2</accession>
<evidence type="ECO:0000256" key="2">
    <source>
        <dbReference type="SAM" id="Phobius"/>
    </source>
</evidence>
<dbReference type="EMBL" id="JAUPFM010000010">
    <property type="protein sequence ID" value="KAK2839662.1"/>
    <property type="molecule type" value="Genomic_DNA"/>
</dbReference>
<keyword evidence="2" id="KW-0812">Transmembrane</keyword>